<dbReference type="CDD" id="cd00761">
    <property type="entry name" value="Glyco_tranf_GTA_type"/>
    <property type="match status" value="1"/>
</dbReference>
<dbReference type="EMBL" id="BX545860">
    <property type="protein sequence ID" value="CAI38910.1"/>
    <property type="molecule type" value="Genomic_DNA"/>
</dbReference>
<organism evidence="2">
    <name type="scientific">Campylobacter jejuni</name>
    <dbReference type="NCBI Taxonomy" id="197"/>
    <lineage>
        <taxon>Bacteria</taxon>
        <taxon>Pseudomonadati</taxon>
        <taxon>Campylobacterota</taxon>
        <taxon>Epsilonproteobacteria</taxon>
        <taxon>Campylobacterales</taxon>
        <taxon>Campylobacteraceae</taxon>
        <taxon>Campylobacter</taxon>
    </lineage>
</organism>
<dbReference type="Pfam" id="PF00535">
    <property type="entry name" value="Glycos_transf_2"/>
    <property type="match status" value="1"/>
</dbReference>
<dbReference type="RefSeq" id="WP_002856242.1">
    <property type="nucleotide sequence ID" value="NZ_CAJGXK010000001.1"/>
</dbReference>
<feature type="domain" description="Glycosyltransferase 2-like" evidence="1">
    <location>
        <begin position="6"/>
        <end position="85"/>
    </location>
</feature>
<dbReference type="CAZy" id="GT2">
    <property type="family name" value="Glycosyltransferase Family 2"/>
</dbReference>
<dbReference type="SUPFAM" id="SSF53448">
    <property type="entry name" value="Nucleotide-diphospho-sugar transferases"/>
    <property type="match status" value="1"/>
</dbReference>
<sequence length="502" mass="59849">MKTVGVVIPIYNVEKYLRECLDSVVNQTYKNLQVVLVNDGSTDENSLNIAKEYTLKDERFILFDKENGGQSTARNVGIEFFSKEYDFKNITQELKENSLVEFKLDNEDNPYNIYKIYKSSNFFKNKDELLNFKAPDIDYIIFLDSDDYWELNCIEECVPRMDGVEVVWFDYNKIYEKDCLEKKDEWTWFNCYNMGIKKDIIISDEWLDKYCNIQTFAFVWSGMIAFNYLSNQKIKFLDYIFHQDVYFGFMVFFKSNKISLLNKKIINYRIRSNATTLRQGKIGEQIILPKYLDFLSKFYNKNEDAKKYYSLFSWSKMVEKAIEDSFYDEKNIIINYFLPSLCMQLFQKDINKNLDPLNIGIYINFSKVIFKMFRLKHQNIIFNTNLYGTAKQRIQNQLCYKLGQTMIINSKSIIGILFMPIYLLSTFLNYKQDQKIYHQKIKKDPTLKLPPLENYPDYQEALKYKEHLSYKLGKILLESFKTWHKGGLFKFPFLAKGVKKYA</sequence>
<dbReference type="InterPro" id="IPR001173">
    <property type="entry name" value="Glyco_trans_2-like"/>
</dbReference>
<reference evidence="2" key="1">
    <citation type="journal article" date="2005" name="Mol. Microbiol.">
        <title>Analysis of Campylobacter jejuni capsular loci reveals multiple mechanisms for the generation of structural diversity and the ability to form complex heptoses.</title>
        <authorList>
            <person name="Karlyshev A.V."/>
            <person name="Champion O.L."/>
            <person name="Churcher C."/>
            <person name="Brisson J.R."/>
            <person name="Jarrell H.C."/>
            <person name="Gilbert M."/>
            <person name="Brochu D."/>
            <person name="St Michael F."/>
            <person name="Li J."/>
            <person name="Wakarchuk W.W."/>
            <person name="Goodhead I."/>
            <person name="Sanders M."/>
            <person name="Stevens K."/>
            <person name="White B."/>
            <person name="Parkhill J."/>
            <person name="Wren B.W."/>
            <person name="Szymanski C.M."/>
        </authorList>
    </citation>
    <scope>NUCLEOTIDE SEQUENCE</scope>
    <source>
        <strain evidence="2">NCTC12517</strain>
    </source>
</reference>
<evidence type="ECO:0000313" key="2">
    <source>
        <dbReference type="EMBL" id="CAI38910.1"/>
    </source>
</evidence>
<dbReference type="InterPro" id="IPR029044">
    <property type="entry name" value="Nucleotide-diphossugar_trans"/>
</dbReference>
<protein>
    <submittedName>
        <fullName evidence="2">Putative sugar transferase</fullName>
    </submittedName>
</protein>
<accession>Q5M6M5</accession>
<gene>
    <name evidence="2" type="ORF">HS19.08</name>
</gene>
<name>Q5M6M5_CAMJU</name>
<dbReference type="Gene3D" id="3.90.550.10">
    <property type="entry name" value="Spore Coat Polysaccharide Biosynthesis Protein SpsA, Chain A"/>
    <property type="match status" value="1"/>
</dbReference>
<dbReference type="PANTHER" id="PTHR22916">
    <property type="entry name" value="GLYCOSYLTRANSFERASE"/>
    <property type="match status" value="1"/>
</dbReference>
<dbReference type="AlphaFoldDB" id="Q5M6M5"/>
<proteinExistence type="predicted"/>
<keyword evidence="2" id="KW-0808">Transferase</keyword>
<evidence type="ECO:0000259" key="1">
    <source>
        <dbReference type="Pfam" id="PF00535"/>
    </source>
</evidence>
<dbReference type="GO" id="GO:0016758">
    <property type="term" value="F:hexosyltransferase activity"/>
    <property type="evidence" value="ECO:0007669"/>
    <property type="project" value="UniProtKB-ARBA"/>
</dbReference>